<dbReference type="InterPro" id="IPR014755">
    <property type="entry name" value="Cu-Rt/internalin_Ig-like"/>
</dbReference>
<dbReference type="Pfam" id="PF12354">
    <property type="entry name" value="Internalin_N"/>
    <property type="match status" value="1"/>
</dbReference>
<dbReference type="SUPFAM" id="SSF81296">
    <property type="entry name" value="E set domains"/>
    <property type="match status" value="1"/>
</dbReference>
<dbReference type="SMART" id="SM00365">
    <property type="entry name" value="LRR_SD22"/>
    <property type="match status" value="8"/>
</dbReference>
<keyword evidence="4" id="KW-0964">Secreted</keyword>
<comment type="caution">
    <text evidence="11">The sequence shown here is derived from an EMBL/GenBank/DDBJ whole genome shotgun (WGS) entry which is preliminary data.</text>
</comment>
<dbReference type="Gene3D" id="1.10.8.390">
    <property type="entry name" value="Internalin N-terminal Cap domain-like"/>
    <property type="match status" value="1"/>
</dbReference>
<dbReference type="SUPFAM" id="SSF52058">
    <property type="entry name" value="L domain-like"/>
    <property type="match status" value="1"/>
</dbReference>
<dbReference type="Gene3D" id="2.60.40.4270">
    <property type="entry name" value="Listeria-Bacteroides repeat domain"/>
    <property type="match status" value="2"/>
</dbReference>
<sequence>MKSNRKLFLYIVLVLSIVIGTNIFIKIDARAAAAPPAAITQIFPDDSLAKEIQTTLGKSSTMDVVTQAELDTINTLHIESSGISSLEGMNYVSQLTYLSFSSNQVSDLAPIGNLINLEYLDLSTNQVTNISPLAGLTNLNILQLGGNSISDLRPLSNLNNLEFLDIKDAKVSDITPLVNLTNLTGLVLYNNNVSDLEPIKNLRGLRSLNIGKNTLTSLNGLENLTSLEVLYAQENQITDLQPLSSLENLSAAILTSNQVESIEPLAGLTKIHSLYLSNNQITDVTGLSSLINMDWLEISQNKISNIRPLNSLTNLTTIQMTDQLIVNKPIIFQNTLTIPNLVKNIAEQTIAPNTISDSGIYTNGNVTWNLTGYIPQVSYTFAERDTVGNATGIFSGTVEQPLLQYYKATFNIDGQETTENVETGTLLEEPPTPIKEGYTFNGWYDAKTGGTKWDFTVNTMPANDLTLYAQFSINSYTATFDVDGVISTQTVEYQGLLEEPPAPTKEGYTFKGWYDAKSGGAKWDFANNQMPANNLTLYAQFSKEATSGGDSGGTDKGGDNIEIKANETRESNAKNQALLPATGDKQVLFPIIIGTFLTSFAILALRRK</sequence>
<dbReference type="Pfam" id="PF09479">
    <property type="entry name" value="Flg_new"/>
    <property type="match status" value="2"/>
</dbReference>
<dbReference type="InterPro" id="IPR050836">
    <property type="entry name" value="SDS22/Internalin_LRR"/>
</dbReference>
<feature type="transmembrane region" description="Helical" evidence="8">
    <location>
        <begin position="587"/>
        <end position="605"/>
    </location>
</feature>
<dbReference type="InterPro" id="IPR032675">
    <property type="entry name" value="LRR_dom_sf"/>
</dbReference>
<evidence type="ECO:0000256" key="5">
    <source>
        <dbReference type="ARBA" id="ARBA00022614"/>
    </source>
</evidence>
<name>A0A7X0ZJ90_9LIST</name>
<evidence type="ECO:0000259" key="10">
    <source>
        <dbReference type="Pfam" id="PF12354"/>
    </source>
</evidence>
<dbReference type="GO" id="GO:0030313">
    <property type="term" value="C:cell envelope"/>
    <property type="evidence" value="ECO:0007669"/>
    <property type="project" value="UniProtKB-SubCell"/>
</dbReference>
<keyword evidence="6" id="KW-0732">Signal</keyword>
<keyword evidence="8" id="KW-1133">Transmembrane helix</keyword>
<dbReference type="NCBIfam" id="TIGR01167">
    <property type="entry name" value="LPXTG_anchor"/>
    <property type="match status" value="1"/>
</dbReference>
<evidence type="ECO:0000256" key="8">
    <source>
        <dbReference type="SAM" id="Phobius"/>
    </source>
</evidence>
<evidence type="ECO:0000256" key="3">
    <source>
        <dbReference type="ARBA" id="ARBA00009432"/>
    </source>
</evidence>
<evidence type="ECO:0000256" key="2">
    <source>
        <dbReference type="ARBA" id="ARBA00004613"/>
    </source>
</evidence>
<dbReference type="Pfam" id="PF12799">
    <property type="entry name" value="LRR_4"/>
    <property type="match status" value="2"/>
</dbReference>
<dbReference type="GO" id="GO:0005576">
    <property type="term" value="C:extracellular region"/>
    <property type="evidence" value="ECO:0007669"/>
    <property type="project" value="UniProtKB-SubCell"/>
</dbReference>
<keyword evidence="8" id="KW-0812">Transmembrane</keyword>
<dbReference type="SMART" id="SM00369">
    <property type="entry name" value="LRR_TYP"/>
    <property type="match status" value="6"/>
</dbReference>
<dbReference type="PANTHER" id="PTHR46652:SF3">
    <property type="entry name" value="LEUCINE-RICH REPEAT-CONTAINING PROTEIN 9"/>
    <property type="match status" value="1"/>
</dbReference>
<dbReference type="InterPro" id="IPR024634">
    <property type="entry name" value="Internalin_N"/>
</dbReference>
<evidence type="ECO:0000256" key="4">
    <source>
        <dbReference type="ARBA" id="ARBA00022525"/>
    </source>
</evidence>
<dbReference type="InterPro" id="IPR014756">
    <property type="entry name" value="Ig_E-set"/>
</dbReference>
<protein>
    <submittedName>
        <fullName evidence="11">LPXTG cell wall anchor domain-containing protein</fullName>
    </submittedName>
</protein>
<dbReference type="InterPro" id="IPR042229">
    <property type="entry name" value="Listeria/Bacterioides_rpt_sf"/>
</dbReference>
<keyword evidence="5" id="KW-0433">Leucine-rich repeat</keyword>
<comment type="similarity">
    <text evidence="3">Belongs to the internalin family.</text>
</comment>
<evidence type="ECO:0000256" key="6">
    <source>
        <dbReference type="ARBA" id="ARBA00022729"/>
    </source>
</evidence>
<evidence type="ECO:0000259" key="9">
    <source>
        <dbReference type="Pfam" id="PF08191"/>
    </source>
</evidence>
<reference evidence="11 12" key="1">
    <citation type="submission" date="2020-03" db="EMBL/GenBank/DDBJ databases">
        <title>Soil Listeria distribution.</title>
        <authorList>
            <person name="Liao J."/>
            <person name="Wiedmann M."/>
        </authorList>
    </citation>
    <scope>NUCLEOTIDE SEQUENCE [LARGE SCALE GENOMIC DNA]</scope>
    <source>
        <strain evidence="11 12">FSL L7-0072</strain>
    </source>
</reference>
<feature type="domain" description="Internalin N-terminal" evidence="10">
    <location>
        <begin position="33"/>
        <end position="71"/>
    </location>
</feature>
<evidence type="ECO:0000256" key="1">
    <source>
        <dbReference type="ARBA" id="ARBA00004196"/>
    </source>
</evidence>
<dbReference type="AlphaFoldDB" id="A0A7X0ZJ90"/>
<gene>
    <name evidence="11" type="ORF">HCB47_11395</name>
</gene>
<dbReference type="EMBL" id="JAARZO010000004">
    <property type="protein sequence ID" value="MBC2288218.1"/>
    <property type="molecule type" value="Genomic_DNA"/>
</dbReference>
<feature type="domain" description="Internalin Ig-like inter-repeat region" evidence="9">
    <location>
        <begin position="349"/>
        <end position="402"/>
    </location>
</feature>
<dbReference type="PROSITE" id="PS51450">
    <property type="entry name" value="LRR"/>
    <property type="match status" value="8"/>
</dbReference>
<dbReference type="Gene3D" id="2.60.40.1220">
    <property type="match status" value="1"/>
</dbReference>
<keyword evidence="8" id="KW-0472">Membrane</keyword>
<dbReference type="InterPro" id="IPR013378">
    <property type="entry name" value="InlB-like_B-rpt"/>
</dbReference>
<dbReference type="FunFam" id="3.80.10.10:FF:001164">
    <property type="entry name" value="GH01279p"/>
    <property type="match status" value="1"/>
</dbReference>
<comment type="subcellular location">
    <subcellularLocation>
        <location evidence="1">Cell envelope</location>
    </subcellularLocation>
    <subcellularLocation>
        <location evidence="2">Secreted</location>
    </subcellularLocation>
</comment>
<dbReference type="InterPro" id="IPR012569">
    <property type="entry name" value="Inl_IR"/>
</dbReference>
<proteinExistence type="inferred from homology"/>
<dbReference type="GO" id="GO:0009274">
    <property type="term" value="C:peptidoglycan-based cell wall"/>
    <property type="evidence" value="ECO:0007669"/>
    <property type="project" value="UniProtKB-ARBA"/>
</dbReference>
<evidence type="ECO:0000313" key="11">
    <source>
        <dbReference type="EMBL" id="MBC2288218.1"/>
    </source>
</evidence>
<evidence type="ECO:0000256" key="7">
    <source>
        <dbReference type="ARBA" id="ARBA00022737"/>
    </source>
</evidence>
<dbReference type="InterPro" id="IPR003591">
    <property type="entry name" value="Leu-rich_rpt_typical-subtyp"/>
</dbReference>
<dbReference type="NCBIfam" id="TIGR02543">
    <property type="entry name" value="List_Bact_rpt"/>
    <property type="match status" value="2"/>
</dbReference>
<dbReference type="Proteomes" id="UP000558070">
    <property type="component" value="Unassembled WGS sequence"/>
</dbReference>
<keyword evidence="7" id="KW-0677">Repeat</keyword>
<dbReference type="Gene3D" id="3.80.10.10">
    <property type="entry name" value="Ribonuclease Inhibitor"/>
    <property type="match status" value="2"/>
</dbReference>
<feature type="transmembrane region" description="Helical" evidence="8">
    <location>
        <begin position="7"/>
        <end position="25"/>
    </location>
</feature>
<dbReference type="Pfam" id="PF08191">
    <property type="entry name" value="LRR_adjacent"/>
    <property type="match status" value="1"/>
</dbReference>
<evidence type="ECO:0000313" key="12">
    <source>
        <dbReference type="Proteomes" id="UP000558070"/>
    </source>
</evidence>
<organism evidence="11 12">
    <name type="scientific">Listeria farberi</name>
    <dbReference type="NCBI Taxonomy" id="2713500"/>
    <lineage>
        <taxon>Bacteria</taxon>
        <taxon>Bacillati</taxon>
        <taxon>Bacillota</taxon>
        <taxon>Bacilli</taxon>
        <taxon>Bacillales</taxon>
        <taxon>Listeriaceae</taxon>
        <taxon>Listeria</taxon>
    </lineage>
</organism>
<dbReference type="PANTHER" id="PTHR46652">
    <property type="entry name" value="LEUCINE-RICH REPEAT AND IQ DOMAIN-CONTAINING PROTEIN 1-RELATED"/>
    <property type="match status" value="1"/>
</dbReference>
<dbReference type="InterPro" id="IPR025875">
    <property type="entry name" value="Leu-rich_rpt_4"/>
</dbReference>
<dbReference type="InterPro" id="IPR001611">
    <property type="entry name" value="Leu-rich_rpt"/>
</dbReference>
<dbReference type="RefSeq" id="WP_185608041.1">
    <property type="nucleotide sequence ID" value="NZ_JAARZO010000004.1"/>
</dbReference>
<accession>A0A7X0ZJ90</accession>